<dbReference type="EMBL" id="CAJHUC010000387">
    <property type="protein sequence ID" value="CAD7695766.1"/>
    <property type="molecule type" value="Genomic_DNA"/>
</dbReference>
<dbReference type="SUPFAM" id="SSF57938">
    <property type="entry name" value="DnaJ/Hsp40 cysteine-rich domain"/>
    <property type="match status" value="1"/>
</dbReference>
<comment type="caution">
    <text evidence="1">The sequence shown here is derived from an EMBL/GenBank/DDBJ whole genome shotgun (WGS) entry which is preliminary data.</text>
</comment>
<dbReference type="PANTHER" id="PTHR15852:SF54">
    <property type="entry name" value="PROTEIN SSUH2 HOMOLOG"/>
    <property type="match status" value="1"/>
</dbReference>
<proteinExistence type="predicted"/>
<evidence type="ECO:0000313" key="1">
    <source>
        <dbReference type="EMBL" id="CAD7695766.1"/>
    </source>
</evidence>
<dbReference type="OrthoDB" id="513375at2759"/>
<accession>A0A8S1IQR3</accession>
<dbReference type="Proteomes" id="UP000708148">
    <property type="component" value="Unassembled WGS sequence"/>
</dbReference>
<sequence>MPGVNGALLADGSREQGNLTPNPDPDALDPDACMVAKCIEAHWRSVARCVQGNYLGHLWPLLDHMARLLRRGLARPAGLRCRCHEQGPAERGEASRRNVLLGAPLVAAGAALAGDARAEDLPDYLSTDDVANRCPECAGTGVVLCDMCGGTGKWRALSRKRAKDSYEFVECPQCFGRGALVCGHCFGTGLRNVKGLLRRPEASLMVQRMQHGEIKPGEVKGLLRKGYEEMKQREMQEAAKQTD</sequence>
<name>A0A8S1IQR3_9CHLO</name>
<dbReference type="AlphaFoldDB" id="A0A8S1IQR3"/>
<evidence type="ECO:0000313" key="2">
    <source>
        <dbReference type="Proteomes" id="UP000708148"/>
    </source>
</evidence>
<gene>
    <name evidence="1" type="ORF">OSTQU699_LOCUS1127</name>
</gene>
<keyword evidence="2" id="KW-1185">Reference proteome</keyword>
<dbReference type="InterPro" id="IPR036410">
    <property type="entry name" value="HSP_DnaJ_Cys-rich_dom_sf"/>
</dbReference>
<dbReference type="PANTHER" id="PTHR15852">
    <property type="entry name" value="PLASTID TRANSCRIPTIONALLY ACTIVE PROTEIN"/>
    <property type="match status" value="1"/>
</dbReference>
<reference evidence="1" key="1">
    <citation type="submission" date="2020-12" db="EMBL/GenBank/DDBJ databases">
        <authorList>
            <person name="Iha C."/>
        </authorList>
    </citation>
    <scope>NUCLEOTIDE SEQUENCE</scope>
</reference>
<protein>
    <submittedName>
        <fullName evidence="1">Uncharacterized protein</fullName>
    </submittedName>
</protein>
<organism evidence="1 2">
    <name type="scientific">Ostreobium quekettii</name>
    <dbReference type="NCBI Taxonomy" id="121088"/>
    <lineage>
        <taxon>Eukaryota</taxon>
        <taxon>Viridiplantae</taxon>
        <taxon>Chlorophyta</taxon>
        <taxon>core chlorophytes</taxon>
        <taxon>Ulvophyceae</taxon>
        <taxon>TCBD clade</taxon>
        <taxon>Bryopsidales</taxon>
        <taxon>Ostreobineae</taxon>
        <taxon>Ostreobiaceae</taxon>
        <taxon>Ostreobium</taxon>
    </lineage>
</organism>